<keyword evidence="6" id="KW-0145">Chemotaxis</keyword>
<feature type="domain" description="Histidine kinase" evidence="10">
    <location>
        <begin position="975"/>
        <end position="1193"/>
    </location>
</feature>
<feature type="compositionally biased region" description="Low complexity" evidence="9">
    <location>
        <begin position="1"/>
        <end position="10"/>
    </location>
</feature>
<feature type="active site" evidence="6">
    <location>
        <position position="31"/>
    </location>
</feature>
<keyword evidence="6" id="KW-0378">Hydrolase</keyword>
<dbReference type="InterPro" id="IPR050903">
    <property type="entry name" value="Bact_Chemotaxis_MeTrfase"/>
</dbReference>
<feature type="region of interest" description="Disordered" evidence="9">
    <location>
        <begin position="1195"/>
        <end position="1219"/>
    </location>
</feature>
<gene>
    <name evidence="15" type="ORF">FTUN_2564</name>
</gene>
<dbReference type="PROSITE" id="PS50123">
    <property type="entry name" value="CHER"/>
    <property type="match status" value="1"/>
</dbReference>
<dbReference type="Gene3D" id="3.40.50.180">
    <property type="entry name" value="Methylesterase CheB, C-terminal domain"/>
    <property type="match status" value="1"/>
</dbReference>
<keyword evidence="8" id="KW-0175">Coiled coil</keyword>
<dbReference type="Proteomes" id="UP000503447">
    <property type="component" value="Chromosome"/>
</dbReference>
<dbReference type="SUPFAM" id="SSF47384">
    <property type="entry name" value="Homodimeric domain of signal transducing histidine kinase"/>
    <property type="match status" value="1"/>
</dbReference>
<dbReference type="InterPro" id="IPR011006">
    <property type="entry name" value="CheY-like_superfamily"/>
</dbReference>
<evidence type="ECO:0000259" key="13">
    <source>
        <dbReference type="PROSITE" id="PS50122"/>
    </source>
</evidence>
<dbReference type="SMART" id="SM00387">
    <property type="entry name" value="HATPase_c"/>
    <property type="match status" value="1"/>
</dbReference>
<dbReference type="Pfam" id="PF08448">
    <property type="entry name" value="PAS_4"/>
    <property type="match status" value="1"/>
</dbReference>
<dbReference type="InterPro" id="IPR036890">
    <property type="entry name" value="HATPase_C_sf"/>
</dbReference>
<evidence type="ECO:0000259" key="10">
    <source>
        <dbReference type="PROSITE" id="PS50109"/>
    </source>
</evidence>
<dbReference type="GO" id="GO:0000155">
    <property type="term" value="F:phosphorelay sensor kinase activity"/>
    <property type="evidence" value="ECO:0007669"/>
    <property type="project" value="InterPro"/>
</dbReference>
<dbReference type="InterPro" id="IPR036097">
    <property type="entry name" value="HisK_dim/P_sf"/>
</dbReference>
<dbReference type="SUPFAM" id="SSF52738">
    <property type="entry name" value="Methylesterase CheB, C-terminal domain"/>
    <property type="match status" value="1"/>
</dbReference>
<keyword evidence="4" id="KW-0808">Transferase</keyword>
<dbReference type="InterPro" id="IPR013656">
    <property type="entry name" value="PAS_4"/>
</dbReference>
<evidence type="ECO:0000259" key="12">
    <source>
        <dbReference type="PROSITE" id="PS50113"/>
    </source>
</evidence>
<organism evidence="15 16">
    <name type="scientific">Frigoriglobus tundricola</name>
    <dbReference type="NCBI Taxonomy" id="2774151"/>
    <lineage>
        <taxon>Bacteria</taxon>
        <taxon>Pseudomonadati</taxon>
        <taxon>Planctomycetota</taxon>
        <taxon>Planctomycetia</taxon>
        <taxon>Gemmatales</taxon>
        <taxon>Gemmataceae</taxon>
        <taxon>Frigoriglobus</taxon>
    </lineage>
</organism>
<dbReference type="KEGG" id="ftj:FTUN_2564"/>
<dbReference type="CDD" id="cd00082">
    <property type="entry name" value="HisKA"/>
    <property type="match status" value="1"/>
</dbReference>
<dbReference type="Gene3D" id="3.30.450.20">
    <property type="entry name" value="PAS domain"/>
    <property type="match status" value="2"/>
</dbReference>
<evidence type="ECO:0000313" key="16">
    <source>
        <dbReference type="Proteomes" id="UP000503447"/>
    </source>
</evidence>
<comment type="catalytic activity">
    <reaction evidence="1">
        <text>ATP + protein L-histidine = ADP + protein N-phospho-L-histidine.</text>
        <dbReference type="EC" id="2.7.13.3"/>
    </reaction>
</comment>
<dbReference type="SMART" id="SM00388">
    <property type="entry name" value="HisKA"/>
    <property type="match status" value="1"/>
</dbReference>
<evidence type="ECO:0000256" key="6">
    <source>
        <dbReference type="PROSITE-ProRule" id="PRU00050"/>
    </source>
</evidence>
<dbReference type="InterPro" id="IPR035965">
    <property type="entry name" value="PAS-like_dom_sf"/>
</dbReference>
<dbReference type="SMART" id="SM00448">
    <property type="entry name" value="REC"/>
    <property type="match status" value="1"/>
</dbReference>
<dbReference type="SMART" id="SM00138">
    <property type="entry name" value="MeTrc"/>
    <property type="match status" value="1"/>
</dbReference>
<feature type="active site" evidence="6">
    <location>
        <position position="58"/>
    </location>
</feature>
<reference evidence="16" key="1">
    <citation type="submission" date="2020-05" db="EMBL/GenBank/DDBJ databases">
        <title>Frigoriglobus tundricola gen. nov., sp. nov., a psychrotolerant cellulolytic planctomycete of the family Gemmataceae with two divergent copies of 16S rRNA gene.</title>
        <authorList>
            <person name="Kulichevskaya I.S."/>
            <person name="Ivanova A.A."/>
            <person name="Naumoff D.G."/>
            <person name="Beletsky A.V."/>
            <person name="Rijpstra W.I.C."/>
            <person name="Sinninghe Damste J.S."/>
            <person name="Mardanov A.V."/>
            <person name="Ravin N.V."/>
            <person name="Dedysh S.N."/>
        </authorList>
    </citation>
    <scope>NUCLEOTIDE SEQUENCE [LARGE SCALE GENOMIC DNA]</scope>
    <source>
        <strain evidence="16">PL17</strain>
    </source>
</reference>
<dbReference type="SUPFAM" id="SSF53335">
    <property type="entry name" value="S-adenosyl-L-methionine-dependent methyltransferases"/>
    <property type="match status" value="1"/>
</dbReference>
<dbReference type="CDD" id="cd00130">
    <property type="entry name" value="PAS"/>
    <property type="match status" value="1"/>
</dbReference>
<feature type="domain" description="CheR-type methyltransferase" evidence="14">
    <location>
        <begin position="227"/>
        <end position="482"/>
    </location>
</feature>
<accession>A0A6M5YM69</accession>
<dbReference type="GO" id="GO:0000156">
    <property type="term" value="F:phosphorelay response regulator activity"/>
    <property type="evidence" value="ECO:0007669"/>
    <property type="project" value="InterPro"/>
</dbReference>
<dbReference type="GO" id="GO:0005737">
    <property type="term" value="C:cytoplasm"/>
    <property type="evidence" value="ECO:0007669"/>
    <property type="project" value="InterPro"/>
</dbReference>
<name>A0A6M5YM69_9BACT</name>
<dbReference type="GO" id="GO:0008757">
    <property type="term" value="F:S-adenosylmethionine-dependent methyltransferase activity"/>
    <property type="evidence" value="ECO:0007669"/>
    <property type="project" value="InterPro"/>
</dbReference>
<feature type="domain" description="CheB-type methylesterase" evidence="13">
    <location>
        <begin position="20"/>
        <end position="208"/>
    </location>
</feature>
<sequence length="1349" mass="146706">MPAEPTGAEPDPGPPSPDAPNPRLVVGIGASAGGLEALERLFEAMPTDTGMAFVVVQHLSPDYKSLTDDILARRTRLPIRVVEDGMPVRPDTLYLIPPKKDMILSSGRLLLTDKDPGQLVALPIDHFLRSLAQEARERAVAIILSGTGSDGSRGVQDVHEAGGLVVAQDPETAKFDGMPRSAIATGTTATSLPPELMPDALVKHANSPHKDLVPPAPPATGVAAIFRLLRDAHGIDFSHYKPDTVARRLDRRLALGDAHGIEDYARRLAEDPAELNELYKDLLIGVTHFFRDEEAFARLARDVLPGRLERLGPGEEFRAWVAGCATGEEAYSLAVLVREGLDALGKNNPVKIFATDAHRVSLDTAGTGVYPEAACAGIGAERLSRFFTRVTGGYQVAPDLRKPVVFAQHNVLKDAPFTKLDLVSCRNLLIYFQPAAQKRVLSLFHFALKTGGVLVLGPSETPGEVSDEFEPLDPKWKFYRKRRDIRLLADLRVTELAPPARPGPPSAPGATDLHVTGTYDALLDEFMPPGLLVNARNEVVQTFGGANKYLKFPQGRMTADLLELVDPELRTALTGAVPRTFKELAQVVYKGVRVCPAGGDRLVNVTVRPVRNRRAAVCHALVQFEELGGAPPAREAPREIDLGQASREQVLELEGELRHTKENLQAMIEEMETSNEELQATNQELTAANEELQSTNEELHSVNEELYTVNGEYQKKIGELTELTADVDNLLVSTEVHTIFLDRNLCIRKFTPKIAETFSLQPQDVGRRIDHFTYTIDHPGLLDDLHAVLERPAPLERQVRDRRGNWFLLRVLPYRAGLTINGVVLTLVDLSGVKRAEAEAQRKEEQLSGILRNSPNWVFVRDVSGRYVLADESFKRAIGRDPVGRTVYDLFPKAVAERLAAGDERVLHRGEEVQAELAIPLADGPHTFLSIEFPLRDEAGRVTGVGGIKTDVTRIRAAERTASEAVAQRDRFLAMLSHELRNPLAAVLNAAEMATRAAPENPAVAKWLGVIDRRVRHTARLLDDLLDVARFTQNKVELRRAVIDLGATVPEVLEEVQPWFRELGVGLDPDGPPGPLMVDGDPDRLQQVQVNLLRNAAKYTPGGGRVRYELGRELDRAVIRVRDTGVGLPAEMLERVFDPFVQADTTLDRANGGIGVGLTLVRAIVELHGGTVEAHSDGPGRGSEFVVRLPLAKPPRPVAPAAQTAGGPPPGPDRPPSPLSILVVEDDSDIRESLAGILGLDGYDVRAVADGAAASAALESGRIDVALLDIGLPGMDGYELARRIRSRPGSPYLIALTGYGRPEDRTAATAAGFDAHLTKPFRPEELRRLLVALPAGGGAVAEPTARPSS</sequence>
<dbReference type="Pfam" id="PF00072">
    <property type="entry name" value="Response_reg"/>
    <property type="match status" value="1"/>
</dbReference>
<dbReference type="InterPro" id="IPR022641">
    <property type="entry name" value="CheR_N"/>
</dbReference>
<evidence type="ECO:0000256" key="2">
    <source>
        <dbReference type="ARBA" id="ARBA00012438"/>
    </source>
</evidence>
<dbReference type="GO" id="GO:0006935">
    <property type="term" value="P:chemotaxis"/>
    <property type="evidence" value="ECO:0007669"/>
    <property type="project" value="UniProtKB-UniRule"/>
</dbReference>
<dbReference type="SUPFAM" id="SSF47757">
    <property type="entry name" value="Chemotaxis receptor methyltransferase CheR, N-terminal domain"/>
    <property type="match status" value="1"/>
</dbReference>
<evidence type="ECO:0000256" key="7">
    <source>
        <dbReference type="PROSITE-ProRule" id="PRU00169"/>
    </source>
</evidence>
<evidence type="ECO:0000256" key="3">
    <source>
        <dbReference type="ARBA" id="ARBA00022553"/>
    </source>
</evidence>
<feature type="domain" description="Response regulatory" evidence="11">
    <location>
        <begin position="1220"/>
        <end position="1334"/>
    </location>
</feature>
<evidence type="ECO:0000259" key="11">
    <source>
        <dbReference type="PROSITE" id="PS50110"/>
    </source>
</evidence>
<dbReference type="InterPro" id="IPR003594">
    <property type="entry name" value="HATPase_dom"/>
</dbReference>
<dbReference type="SMART" id="SM00091">
    <property type="entry name" value="PAS"/>
    <property type="match status" value="2"/>
</dbReference>
<dbReference type="CDD" id="cd17580">
    <property type="entry name" value="REC_2_DhkD-like"/>
    <property type="match status" value="1"/>
</dbReference>
<dbReference type="Gene3D" id="1.10.287.130">
    <property type="match status" value="1"/>
</dbReference>
<dbReference type="FunFam" id="3.30.565.10:FF:000006">
    <property type="entry name" value="Sensor histidine kinase WalK"/>
    <property type="match status" value="1"/>
</dbReference>
<dbReference type="InterPro" id="IPR001789">
    <property type="entry name" value="Sig_transdc_resp-reg_receiver"/>
</dbReference>
<dbReference type="InterPro" id="IPR003661">
    <property type="entry name" value="HisK_dim/P_dom"/>
</dbReference>
<dbReference type="Pfam" id="PF01339">
    <property type="entry name" value="CheB_methylest"/>
    <property type="match status" value="1"/>
</dbReference>
<dbReference type="InterPro" id="IPR029063">
    <property type="entry name" value="SAM-dependent_MTases_sf"/>
</dbReference>
<feature type="active site" evidence="6">
    <location>
        <position position="150"/>
    </location>
</feature>
<feature type="region of interest" description="Disordered" evidence="9">
    <location>
        <begin position="1"/>
        <end position="22"/>
    </location>
</feature>
<dbReference type="SUPFAM" id="SSF55785">
    <property type="entry name" value="PYP-like sensor domain (PAS domain)"/>
    <property type="match status" value="1"/>
</dbReference>
<keyword evidence="5" id="KW-0418">Kinase</keyword>
<keyword evidence="16" id="KW-1185">Reference proteome</keyword>
<dbReference type="Gene3D" id="3.40.50.150">
    <property type="entry name" value="Vaccinia Virus protein VP39"/>
    <property type="match status" value="1"/>
</dbReference>
<dbReference type="Pfam" id="PF02518">
    <property type="entry name" value="HATPase_c"/>
    <property type="match status" value="1"/>
</dbReference>
<evidence type="ECO:0000256" key="1">
    <source>
        <dbReference type="ARBA" id="ARBA00000085"/>
    </source>
</evidence>
<dbReference type="InterPro" id="IPR000014">
    <property type="entry name" value="PAS"/>
</dbReference>
<dbReference type="PROSITE" id="PS50109">
    <property type="entry name" value="HIS_KIN"/>
    <property type="match status" value="1"/>
</dbReference>
<dbReference type="Gene3D" id="3.40.50.2300">
    <property type="match status" value="1"/>
</dbReference>
<dbReference type="PROSITE" id="PS50113">
    <property type="entry name" value="PAC"/>
    <property type="match status" value="1"/>
</dbReference>
<dbReference type="InterPro" id="IPR000673">
    <property type="entry name" value="Sig_transdc_resp-reg_Me-estase"/>
</dbReference>
<dbReference type="PRINTS" id="PR00996">
    <property type="entry name" value="CHERMTFRASE"/>
</dbReference>
<evidence type="ECO:0000256" key="5">
    <source>
        <dbReference type="ARBA" id="ARBA00022777"/>
    </source>
</evidence>
<protein>
    <recommendedName>
        <fullName evidence="2">histidine kinase</fullName>
        <ecNumber evidence="2">2.7.13.3</ecNumber>
    </recommendedName>
</protein>
<dbReference type="Pfam" id="PF03705">
    <property type="entry name" value="CheR_N"/>
    <property type="match status" value="1"/>
</dbReference>
<feature type="compositionally biased region" description="Pro residues" evidence="9">
    <location>
        <begin position="1207"/>
        <end position="1218"/>
    </location>
</feature>
<keyword evidence="3 7" id="KW-0597">Phosphoprotein</keyword>
<feature type="modified residue" description="4-aspartylphosphate" evidence="7">
    <location>
        <position position="1269"/>
    </location>
</feature>
<evidence type="ECO:0000256" key="4">
    <source>
        <dbReference type="ARBA" id="ARBA00022679"/>
    </source>
</evidence>
<dbReference type="PROSITE" id="PS50122">
    <property type="entry name" value="CHEB"/>
    <property type="match status" value="1"/>
</dbReference>
<dbReference type="GO" id="GO:0008984">
    <property type="term" value="F:protein-glutamate methylesterase activity"/>
    <property type="evidence" value="ECO:0007669"/>
    <property type="project" value="InterPro"/>
</dbReference>
<dbReference type="Pfam" id="PF00512">
    <property type="entry name" value="HisKA"/>
    <property type="match status" value="1"/>
</dbReference>
<dbReference type="RefSeq" id="WP_171470912.1">
    <property type="nucleotide sequence ID" value="NZ_CP053452.2"/>
</dbReference>
<feature type="domain" description="PAC" evidence="12">
    <location>
        <begin position="913"/>
        <end position="964"/>
    </location>
</feature>
<dbReference type="PROSITE" id="PS50110">
    <property type="entry name" value="RESPONSE_REGULATORY"/>
    <property type="match status" value="1"/>
</dbReference>
<dbReference type="PANTHER" id="PTHR24422">
    <property type="entry name" value="CHEMOTAXIS PROTEIN METHYLTRANSFERASE"/>
    <property type="match status" value="1"/>
</dbReference>
<dbReference type="InterPro" id="IPR022642">
    <property type="entry name" value="CheR_C"/>
</dbReference>
<dbReference type="EMBL" id="CP053452">
    <property type="protein sequence ID" value="QJW95038.1"/>
    <property type="molecule type" value="Genomic_DNA"/>
</dbReference>
<dbReference type="InterPro" id="IPR005467">
    <property type="entry name" value="His_kinase_dom"/>
</dbReference>
<dbReference type="SUPFAM" id="SSF55874">
    <property type="entry name" value="ATPase domain of HSP90 chaperone/DNA topoisomerase II/histidine kinase"/>
    <property type="match status" value="1"/>
</dbReference>
<feature type="coiled-coil region" evidence="8">
    <location>
        <begin position="650"/>
        <end position="705"/>
    </location>
</feature>
<dbReference type="Pfam" id="PF13596">
    <property type="entry name" value="PAS_10"/>
    <property type="match status" value="1"/>
</dbReference>
<evidence type="ECO:0000259" key="14">
    <source>
        <dbReference type="PROSITE" id="PS50123"/>
    </source>
</evidence>
<dbReference type="EC" id="2.7.13.3" evidence="2"/>
<dbReference type="PANTHER" id="PTHR24422:SF27">
    <property type="entry name" value="PROTEIN-GLUTAMATE O-METHYLTRANSFERASE"/>
    <property type="match status" value="1"/>
</dbReference>
<evidence type="ECO:0000256" key="8">
    <source>
        <dbReference type="SAM" id="Coils"/>
    </source>
</evidence>
<dbReference type="Pfam" id="PF01739">
    <property type="entry name" value="CheR"/>
    <property type="match status" value="1"/>
</dbReference>
<proteinExistence type="predicted"/>
<dbReference type="CDD" id="cd16434">
    <property type="entry name" value="CheB-CheR_fusion"/>
    <property type="match status" value="1"/>
</dbReference>
<dbReference type="SUPFAM" id="SSF52172">
    <property type="entry name" value="CheY-like"/>
    <property type="match status" value="1"/>
</dbReference>
<evidence type="ECO:0000313" key="15">
    <source>
        <dbReference type="EMBL" id="QJW95038.1"/>
    </source>
</evidence>
<dbReference type="Gene3D" id="3.30.565.10">
    <property type="entry name" value="Histidine kinase-like ATPase, C-terminal domain"/>
    <property type="match status" value="1"/>
</dbReference>
<feature type="compositionally biased region" description="Pro residues" evidence="9">
    <location>
        <begin position="11"/>
        <end position="20"/>
    </location>
</feature>
<evidence type="ECO:0000256" key="9">
    <source>
        <dbReference type="SAM" id="MobiDB-lite"/>
    </source>
</evidence>
<dbReference type="InterPro" id="IPR000780">
    <property type="entry name" value="CheR_MeTrfase"/>
</dbReference>
<dbReference type="InterPro" id="IPR035909">
    <property type="entry name" value="CheB_C"/>
</dbReference>
<dbReference type="InterPro" id="IPR000700">
    <property type="entry name" value="PAS-assoc_C"/>
</dbReference>